<name>A0A2D0NJP1_FLAN2</name>
<evidence type="ECO:0000313" key="2">
    <source>
        <dbReference type="Proteomes" id="UP000223913"/>
    </source>
</evidence>
<comment type="caution">
    <text evidence="1">The sequence shown here is derived from an EMBL/GenBank/DDBJ whole genome shotgun (WGS) entry which is preliminary data.</text>
</comment>
<evidence type="ECO:0000313" key="1">
    <source>
        <dbReference type="EMBL" id="PHN07953.1"/>
    </source>
</evidence>
<proteinExistence type="predicted"/>
<dbReference type="RefSeq" id="WP_099148742.1">
    <property type="nucleotide sequence ID" value="NZ_PDUD01000004.1"/>
</dbReference>
<accession>A0A2D0NJP1</accession>
<sequence>MKKILLFSLPVLLIGLTAAYFLYNKPHQKMENADVDMTVSAFDLFVEFDQNEAKANEKYLEKILLVEGKITDVSTNEEGHVSLTLKSSSDMFGVICQMDQLTEHERTDFTVGETVTLKGICTGMLMDVVLVRCVEV</sequence>
<dbReference type="EMBL" id="PDUD01000004">
    <property type="protein sequence ID" value="PHN07953.1"/>
    <property type="molecule type" value="Genomic_DNA"/>
</dbReference>
<gene>
    <name evidence="1" type="ORF">CRP01_04145</name>
</gene>
<protein>
    <recommendedName>
        <fullName evidence="3">tRNA_anti-like</fullName>
    </recommendedName>
</protein>
<dbReference type="Proteomes" id="UP000223913">
    <property type="component" value="Unassembled WGS sequence"/>
</dbReference>
<dbReference type="OrthoDB" id="673558at2"/>
<dbReference type="Pfam" id="PF12869">
    <property type="entry name" value="tRNA_anti-like"/>
    <property type="match status" value="1"/>
</dbReference>
<dbReference type="AlphaFoldDB" id="A0A2D0NJP1"/>
<reference evidence="1 2" key="1">
    <citation type="submission" date="2017-10" db="EMBL/GenBank/DDBJ databases">
        <title>The draft genome sequence of Lewinella nigricans NBRC 102662.</title>
        <authorList>
            <person name="Wang K."/>
        </authorList>
    </citation>
    <scope>NUCLEOTIDE SEQUENCE [LARGE SCALE GENOMIC DNA]</scope>
    <source>
        <strain evidence="1 2">NBRC 102662</strain>
    </source>
</reference>
<organism evidence="1 2">
    <name type="scientific">Flavilitoribacter nigricans (strain ATCC 23147 / DSM 23189 / NBRC 102662 / NCIMB 1420 / SS-2)</name>
    <name type="common">Lewinella nigricans</name>
    <dbReference type="NCBI Taxonomy" id="1122177"/>
    <lineage>
        <taxon>Bacteria</taxon>
        <taxon>Pseudomonadati</taxon>
        <taxon>Bacteroidota</taxon>
        <taxon>Saprospiria</taxon>
        <taxon>Saprospirales</taxon>
        <taxon>Lewinellaceae</taxon>
        <taxon>Flavilitoribacter</taxon>
    </lineage>
</organism>
<keyword evidence="2" id="KW-1185">Reference proteome</keyword>
<evidence type="ECO:0008006" key="3">
    <source>
        <dbReference type="Google" id="ProtNLM"/>
    </source>
</evidence>
<dbReference type="InterPro" id="IPR024422">
    <property type="entry name" value="Protein_unknown_function_OB"/>
</dbReference>